<sequence length="108" mass="12067">MENAPNQWVELNGQANLLITILTVAVGLASLILVFLYKERKRQITFTLVTLLLSVVNIVIYIAETGKFVNGAYALTAALTFLIPVFLLMAVRGIYKDEKLVKSVDRLR</sequence>
<reference evidence="2" key="1">
    <citation type="journal article" date="2014" name="Int. J. Syst. Evol. Microbiol.">
        <title>Complete genome sequence of Corynebacterium casei LMG S-19264T (=DSM 44701T), isolated from a smear-ripened cheese.</title>
        <authorList>
            <consortium name="US DOE Joint Genome Institute (JGI-PGF)"/>
            <person name="Walter F."/>
            <person name="Albersmeier A."/>
            <person name="Kalinowski J."/>
            <person name="Ruckert C."/>
        </authorList>
    </citation>
    <scope>NUCLEOTIDE SEQUENCE</scope>
    <source>
        <strain evidence="2">CGMCC 1.15290</strain>
    </source>
</reference>
<name>A0A917MYH0_9BACT</name>
<feature type="transmembrane region" description="Helical" evidence="1">
    <location>
        <begin position="15"/>
        <end position="37"/>
    </location>
</feature>
<evidence type="ECO:0008006" key="4">
    <source>
        <dbReference type="Google" id="ProtNLM"/>
    </source>
</evidence>
<reference evidence="2" key="2">
    <citation type="submission" date="2020-09" db="EMBL/GenBank/DDBJ databases">
        <authorList>
            <person name="Sun Q."/>
            <person name="Zhou Y."/>
        </authorList>
    </citation>
    <scope>NUCLEOTIDE SEQUENCE</scope>
    <source>
        <strain evidence="2">CGMCC 1.15290</strain>
    </source>
</reference>
<comment type="caution">
    <text evidence="2">The sequence shown here is derived from an EMBL/GenBank/DDBJ whole genome shotgun (WGS) entry which is preliminary data.</text>
</comment>
<dbReference type="Pfam" id="PF14126">
    <property type="entry name" value="DUF4293"/>
    <property type="match status" value="1"/>
</dbReference>
<keyword evidence="1" id="KW-0472">Membrane</keyword>
<evidence type="ECO:0000256" key="1">
    <source>
        <dbReference type="SAM" id="Phobius"/>
    </source>
</evidence>
<organism evidence="2 3">
    <name type="scientific">Filimonas zeae</name>
    <dbReference type="NCBI Taxonomy" id="1737353"/>
    <lineage>
        <taxon>Bacteria</taxon>
        <taxon>Pseudomonadati</taxon>
        <taxon>Bacteroidota</taxon>
        <taxon>Chitinophagia</taxon>
        <taxon>Chitinophagales</taxon>
        <taxon>Chitinophagaceae</taxon>
        <taxon>Filimonas</taxon>
    </lineage>
</organism>
<proteinExistence type="predicted"/>
<dbReference type="EMBL" id="BMIB01000005">
    <property type="protein sequence ID" value="GGH79564.1"/>
    <property type="molecule type" value="Genomic_DNA"/>
</dbReference>
<gene>
    <name evidence="2" type="ORF">GCM10011379_49120</name>
</gene>
<accession>A0A917MYH0</accession>
<keyword evidence="3" id="KW-1185">Reference proteome</keyword>
<feature type="transmembrane region" description="Helical" evidence="1">
    <location>
        <begin position="75"/>
        <end position="95"/>
    </location>
</feature>
<dbReference type="InterPro" id="IPR025635">
    <property type="entry name" value="DUF4293"/>
</dbReference>
<protein>
    <recommendedName>
        <fullName evidence="4">DUF4293 family protein</fullName>
    </recommendedName>
</protein>
<dbReference type="Proteomes" id="UP000627292">
    <property type="component" value="Unassembled WGS sequence"/>
</dbReference>
<feature type="transmembrane region" description="Helical" evidence="1">
    <location>
        <begin position="44"/>
        <end position="63"/>
    </location>
</feature>
<keyword evidence="1" id="KW-0812">Transmembrane</keyword>
<keyword evidence="1" id="KW-1133">Transmembrane helix</keyword>
<evidence type="ECO:0000313" key="3">
    <source>
        <dbReference type="Proteomes" id="UP000627292"/>
    </source>
</evidence>
<evidence type="ECO:0000313" key="2">
    <source>
        <dbReference type="EMBL" id="GGH79564.1"/>
    </source>
</evidence>
<dbReference type="AlphaFoldDB" id="A0A917MYH0"/>